<organism evidence="7 8">
    <name type="scientific">Aliikangiella coralliicola</name>
    <dbReference type="NCBI Taxonomy" id="2592383"/>
    <lineage>
        <taxon>Bacteria</taxon>
        <taxon>Pseudomonadati</taxon>
        <taxon>Pseudomonadota</taxon>
        <taxon>Gammaproteobacteria</taxon>
        <taxon>Oceanospirillales</taxon>
        <taxon>Pleioneaceae</taxon>
        <taxon>Aliikangiella</taxon>
    </lineage>
</organism>
<keyword evidence="3" id="KW-0731">Sigma factor</keyword>
<protein>
    <submittedName>
        <fullName evidence="7">RNA polymerase sigma factor</fullName>
    </submittedName>
</protein>
<sequence>MSDKNKKQGLMSLGSRIYNVFLENEVIIKRFLRRYSSNSHDIEDISQETILRALDAEKNREIQQPKAFLFGVAKNIARKSLEKKSQSLIDFIEDFGDKEYLSNEPSIDESIDSRKRMLIFWEAVSVLPSQCQKVFVLKKVHGYSHKEIAKNLEISISTVEKHVATGLKRCSEYMEMHQSGAVKHDNIVDIPNYDNHKVVKK</sequence>
<keyword evidence="8" id="KW-1185">Reference proteome</keyword>
<dbReference type="OrthoDB" id="9797134at2"/>
<dbReference type="InterPro" id="IPR036388">
    <property type="entry name" value="WH-like_DNA-bd_sf"/>
</dbReference>
<dbReference type="InterPro" id="IPR039425">
    <property type="entry name" value="RNA_pol_sigma-70-like"/>
</dbReference>
<dbReference type="GO" id="GO:0003677">
    <property type="term" value="F:DNA binding"/>
    <property type="evidence" value="ECO:0007669"/>
    <property type="project" value="InterPro"/>
</dbReference>
<evidence type="ECO:0000259" key="5">
    <source>
        <dbReference type="Pfam" id="PF04542"/>
    </source>
</evidence>
<evidence type="ECO:0000256" key="1">
    <source>
        <dbReference type="ARBA" id="ARBA00010641"/>
    </source>
</evidence>
<evidence type="ECO:0000313" key="7">
    <source>
        <dbReference type="EMBL" id="TQV89580.1"/>
    </source>
</evidence>
<evidence type="ECO:0000256" key="4">
    <source>
        <dbReference type="ARBA" id="ARBA00023163"/>
    </source>
</evidence>
<feature type="domain" description="RNA polymerase sigma-70 region 2" evidence="5">
    <location>
        <begin position="27"/>
        <end position="85"/>
    </location>
</feature>
<dbReference type="Pfam" id="PF08281">
    <property type="entry name" value="Sigma70_r4_2"/>
    <property type="match status" value="1"/>
</dbReference>
<gene>
    <name evidence="7" type="ORF">FLL46_01465</name>
</gene>
<dbReference type="RefSeq" id="WP_142891644.1">
    <property type="nucleotide sequence ID" value="NZ_ML660160.1"/>
</dbReference>
<proteinExistence type="inferred from homology"/>
<evidence type="ECO:0000256" key="3">
    <source>
        <dbReference type="ARBA" id="ARBA00023082"/>
    </source>
</evidence>
<dbReference type="InterPro" id="IPR014284">
    <property type="entry name" value="RNA_pol_sigma-70_dom"/>
</dbReference>
<dbReference type="InterPro" id="IPR013249">
    <property type="entry name" value="RNA_pol_sigma70_r4_t2"/>
</dbReference>
<evidence type="ECO:0000313" key="8">
    <source>
        <dbReference type="Proteomes" id="UP000315439"/>
    </source>
</evidence>
<dbReference type="GO" id="GO:0016987">
    <property type="term" value="F:sigma factor activity"/>
    <property type="evidence" value="ECO:0007669"/>
    <property type="project" value="UniProtKB-KW"/>
</dbReference>
<dbReference type="PANTHER" id="PTHR43133">
    <property type="entry name" value="RNA POLYMERASE ECF-TYPE SIGMA FACTO"/>
    <property type="match status" value="1"/>
</dbReference>
<dbReference type="Gene3D" id="1.10.10.10">
    <property type="entry name" value="Winged helix-like DNA-binding domain superfamily/Winged helix DNA-binding domain"/>
    <property type="match status" value="1"/>
</dbReference>
<feature type="domain" description="RNA polymerase sigma factor 70 region 4 type 2" evidence="6">
    <location>
        <begin position="119"/>
        <end position="170"/>
    </location>
</feature>
<keyword evidence="4" id="KW-0804">Transcription</keyword>
<dbReference type="InterPro" id="IPR013324">
    <property type="entry name" value="RNA_pol_sigma_r3/r4-like"/>
</dbReference>
<evidence type="ECO:0000256" key="2">
    <source>
        <dbReference type="ARBA" id="ARBA00023015"/>
    </source>
</evidence>
<dbReference type="Proteomes" id="UP000315439">
    <property type="component" value="Unassembled WGS sequence"/>
</dbReference>
<dbReference type="SUPFAM" id="SSF88659">
    <property type="entry name" value="Sigma3 and sigma4 domains of RNA polymerase sigma factors"/>
    <property type="match status" value="1"/>
</dbReference>
<keyword evidence="2" id="KW-0805">Transcription regulation</keyword>
<dbReference type="AlphaFoldDB" id="A0A545UJE4"/>
<dbReference type="InterPro" id="IPR013325">
    <property type="entry name" value="RNA_pol_sigma_r2"/>
</dbReference>
<dbReference type="Gene3D" id="1.10.1740.10">
    <property type="match status" value="1"/>
</dbReference>
<comment type="similarity">
    <text evidence="1">Belongs to the sigma-70 factor family. ECF subfamily.</text>
</comment>
<dbReference type="GO" id="GO:0006352">
    <property type="term" value="P:DNA-templated transcription initiation"/>
    <property type="evidence" value="ECO:0007669"/>
    <property type="project" value="InterPro"/>
</dbReference>
<evidence type="ECO:0000259" key="6">
    <source>
        <dbReference type="Pfam" id="PF08281"/>
    </source>
</evidence>
<comment type="caution">
    <text evidence="7">The sequence shown here is derived from an EMBL/GenBank/DDBJ whole genome shotgun (WGS) entry which is preliminary data.</text>
</comment>
<dbReference type="EMBL" id="VIKS01000001">
    <property type="protein sequence ID" value="TQV89580.1"/>
    <property type="molecule type" value="Genomic_DNA"/>
</dbReference>
<reference evidence="7 8" key="1">
    <citation type="submission" date="2019-07" db="EMBL/GenBank/DDBJ databases">
        <title>Draft genome for Aliikangiella sp. M105.</title>
        <authorList>
            <person name="Wang G."/>
        </authorList>
    </citation>
    <scope>NUCLEOTIDE SEQUENCE [LARGE SCALE GENOMIC DNA]</scope>
    <source>
        <strain evidence="7 8">M105</strain>
    </source>
</reference>
<name>A0A545UJE4_9GAMM</name>
<dbReference type="SUPFAM" id="SSF88946">
    <property type="entry name" value="Sigma2 domain of RNA polymerase sigma factors"/>
    <property type="match status" value="1"/>
</dbReference>
<dbReference type="NCBIfam" id="TIGR02937">
    <property type="entry name" value="sigma70-ECF"/>
    <property type="match status" value="1"/>
</dbReference>
<accession>A0A545UJE4</accession>
<dbReference type="Pfam" id="PF04542">
    <property type="entry name" value="Sigma70_r2"/>
    <property type="match status" value="1"/>
</dbReference>
<dbReference type="PANTHER" id="PTHR43133:SF63">
    <property type="entry name" value="RNA POLYMERASE SIGMA FACTOR FECI-RELATED"/>
    <property type="match status" value="1"/>
</dbReference>
<dbReference type="InterPro" id="IPR007627">
    <property type="entry name" value="RNA_pol_sigma70_r2"/>
</dbReference>